<dbReference type="Pfam" id="PF02581">
    <property type="entry name" value="TMP-TENI"/>
    <property type="match status" value="1"/>
</dbReference>
<dbReference type="HAMAP" id="MF_00097">
    <property type="entry name" value="TMP_synthase"/>
    <property type="match status" value="1"/>
</dbReference>
<evidence type="ECO:0000256" key="7">
    <source>
        <dbReference type="ARBA" id="ARBA00047851"/>
    </source>
</evidence>
<evidence type="ECO:0000256" key="11">
    <source>
        <dbReference type="RuleBase" id="RU004253"/>
    </source>
</evidence>
<dbReference type="PANTHER" id="PTHR20857">
    <property type="entry name" value="THIAMINE-PHOSPHATE PYROPHOSPHORYLASE"/>
    <property type="match status" value="1"/>
</dbReference>
<evidence type="ECO:0000256" key="4">
    <source>
        <dbReference type="ARBA" id="ARBA00022842"/>
    </source>
</evidence>
<feature type="binding site" evidence="9">
    <location>
        <begin position="33"/>
        <end position="37"/>
    </location>
    <ligand>
        <name>4-amino-2-methyl-5-(diphosphooxymethyl)pyrimidine</name>
        <dbReference type="ChEBI" id="CHEBI:57841"/>
    </ligand>
</feature>
<evidence type="ECO:0000256" key="1">
    <source>
        <dbReference type="ARBA" id="ARBA00005165"/>
    </source>
</evidence>
<comment type="similarity">
    <text evidence="9 10">Belongs to the thiamine-phosphate synthase family.</text>
</comment>
<feature type="binding site" evidence="9">
    <location>
        <position position="65"/>
    </location>
    <ligand>
        <name>4-amino-2-methyl-5-(diphosphooxymethyl)pyrimidine</name>
        <dbReference type="ChEBI" id="CHEBI:57841"/>
    </ligand>
</feature>
<evidence type="ECO:0000256" key="2">
    <source>
        <dbReference type="ARBA" id="ARBA00022679"/>
    </source>
</evidence>
<dbReference type="InterPro" id="IPR022998">
    <property type="entry name" value="ThiamineP_synth_TenI"/>
</dbReference>
<dbReference type="RefSeq" id="WP_111540251.1">
    <property type="nucleotide sequence ID" value="NZ_QKYV01000002.1"/>
</dbReference>
<dbReference type="GO" id="GO:0009229">
    <property type="term" value="P:thiamine diphosphate biosynthetic process"/>
    <property type="evidence" value="ECO:0007669"/>
    <property type="project" value="UniProtKB-UniRule"/>
</dbReference>
<dbReference type="EMBL" id="QKYV01000002">
    <property type="protein sequence ID" value="PZW42600.1"/>
    <property type="molecule type" value="Genomic_DNA"/>
</dbReference>
<comment type="pathway">
    <text evidence="1 9 11">Cofactor biosynthesis; thiamine diphosphate biosynthesis; thiamine phosphate from 4-amino-2-methyl-5-diphosphomethylpyrimidine and 4-methyl-5-(2-phosphoethyl)-thiazole: step 1/1.</text>
</comment>
<evidence type="ECO:0000313" key="14">
    <source>
        <dbReference type="Proteomes" id="UP000249542"/>
    </source>
</evidence>
<keyword evidence="3 9" id="KW-0479">Metal-binding</keyword>
<evidence type="ECO:0000313" key="13">
    <source>
        <dbReference type="EMBL" id="PZW42600.1"/>
    </source>
</evidence>
<feature type="binding site" evidence="9">
    <location>
        <position position="85"/>
    </location>
    <ligand>
        <name>Mg(2+)</name>
        <dbReference type="ChEBI" id="CHEBI:18420"/>
    </ligand>
</feature>
<comment type="catalytic activity">
    <reaction evidence="7 9 10">
        <text>2-(2-carboxy-4-methylthiazol-5-yl)ethyl phosphate + 4-amino-2-methyl-5-(diphosphooxymethyl)pyrimidine + 2 H(+) = thiamine phosphate + CO2 + diphosphate</text>
        <dbReference type="Rhea" id="RHEA:47848"/>
        <dbReference type="ChEBI" id="CHEBI:15378"/>
        <dbReference type="ChEBI" id="CHEBI:16526"/>
        <dbReference type="ChEBI" id="CHEBI:33019"/>
        <dbReference type="ChEBI" id="CHEBI:37575"/>
        <dbReference type="ChEBI" id="CHEBI:57841"/>
        <dbReference type="ChEBI" id="CHEBI:62890"/>
        <dbReference type="EC" id="2.5.1.3"/>
    </reaction>
</comment>
<dbReference type="GO" id="GO:0000287">
    <property type="term" value="F:magnesium ion binding"/>
    <property type="evidence" value="ECO:0007669"/>
    <property type="project" value="UniProtKB-UniRule"/>
</dbReference>
<evidence type="ECO:0000256" key="6">
    <source>
        <dbReference type="ARBA" id="ARBA00047334"/>
    </source>
</evidence>
<feature type="binding site" evidence="9">
    <location>
        <position position="133"/>
    </location>
    <ligand>
        <name>4-amino-2-methyl-5-(diphosphooxymethyl)pyrimidine</name>
        <dbReference type="ChEBI" id="CHEBI:57841"/>
    </ligand>
</feature>
<dbReference type="GO" id="GO:0009228">
    <property type="term" value="P:thiamine biosynthetic process"/>
    <property type="evidence" value="ECO:0007669"/>
    <property type="project" value="UniProtKB-KW"/>
</dbReference>
<proteinExistence type="inferred from homology"/>
<evidence type="ECO:0000256" key="9">
    <source>
        <dbReference type="HAMAP-Rule" id="MF_00097"/>
    </source>
</evidence>
<dbReference type="AlphaFoldDB" id="A0A2W7K4Z5"/>
<dbReference type="SUPFAM" id="SSF51391">
    <property type="entry name" value="Thiamin phosphate synthase"/>
    <property type="match status" value="1"/>
</dbReference>
<dbReference type="GO" id="GO:0005737">
    <property type="term" value="C:cytoplasm"/>
    <property type="evidence" value="ECO:0007669"/>
    <property type="project" value="TreeGrafter"/>
</dbReference>
<gene>
    <name evidence="9" type="primary">thiE</name>
    <name evidence="13" type="ORF">LX95_00916</name>
</gene>
<comment type="caution">
    <text evidence="13">The sequence shown here is derived from an EMBL/GenBank/DDBJ whole genome shotgun (WGS) entry which is preliminary data.</text>
</comment>
<dbReference type="Proteomes" id="UP000249542">
    <property type="component" value="Unassembled WGS sequence"/>
</dbReference>
<dbReference type="PANTHER" id="PTHR20857:SF15">
    <property type="entry name" value="THIAMINE-PHOSPHATE SYNTHASE"/>
    <property type="match status" value="1"/>
</dbReference>
<dbReference type="InterPro" id="IPR036206">
    <property type="entry name" value="ThiamineP_synth_sf"/>
</dbReference>
<keyword evidence="5 9" id="KW-0784">Thiamine biosynthesis</keyword>
<keyword evidence="4 9" id="KW-0460">Magnesium</keyword>
<dbReference type="EC" id="2.5.1.3" evidence="9"/>
<dbReference type="CDD" id="cd00564">
    <property type="entry name" value="TMP_TenI"/>
    <property type="match status" value="1"/>
</dbReference>
<evidence type="ECO:0000256" key="8">
    <source>
        <dbReference type="ARBA" id="ARBA00047883"/>
    </source>
</evidence>
<feature type="binding site" evidence="9">
    <location>
        <begin position="130"/>
        <end position="132"/>
    </location>
    <ligand>
        <name>2-[(2R,5Z)-2-carboxy-4-methylthiazol-5(2H)-ylidene]ethyl phosphate</name>
        <dbReference type="ChEBI" id="CHEBI:62899"/>
    </ligand>
</feature>
<feature type="domain" description="Thiamine phosphate synthase/TenI" evidence="12">
    <location>
        <begin position="11"/>
        <end position="185"/>
    </location>
</feature>
<protein>
    <recommendedName>
        <fullName evidence="9">Thiamine-phosphate synthase</fullName>
        <shortName evidence="9">TP synthase</shortName>
        <shortName evidence="9">TPS</shortName>
        <ecNumber evidence="9">2.5.1.3</ecNumber>
    </recommendedName>
    <alternativeName>
        <fullName evidence="9">Thiamine-phosphate pyrophosphorylase</fullName>
        <shortName evidence="9">TMP pyrophosphorylase</shortName>
        <shortName evidence="9">TMP-PPase</shortName>
    </alternativeName>
</protein>
<keyword evidence="2 9" id="KW-0808">Transferase</keyword>
<feature type="binding site" evidence="9">
    <location>
        <position position="104"/>
    </location>
    <ligand>
        <name>4-amino-2-methyl-5-(diphosphooxymethyl)pyrimidine</name>
        <dbReference type="ChEBI" id="CHEBI:57841"/>
    </ligand>
</feature>
<sequence>MISKLHYISQGDSPEQHLDHIQQACIFGAKLVQLRLKNSDDATIFKTAEKAREITKVYQSQLIINDHYKIAKAVQADGVHLGKTDACPSEAKKFLHAWQLIGGTSNSLEDCNKLIEKKVDYIGLGPFRFTPTKHNLSPILGLQKYSSILNILHTEIPIIAIGGITIQDVPELIATGVYGIAASGTITKDFNTINRFHHLLQTATTQE</sequence>
<comment type="caution">
    <text evidence="9">Lacks conserved residue(s) required for the propagation of feature annotation.</text>
</comment>
<dbReference type="Gene3D" id="3.20.20.70">
    <property type="entry name" value="Aldolase class I"/>
    <property type="match status" value="1"/>
</dbReference>
<feature type="binding site" evidence="9">
    <location>
        <position position="66"/>
    </location>
    <ligand>
        <name>Mg(2+)</name>
        <dbReference type="ChEBI" id="CHEBI:18420"/>
    </ligand>
</feature>
<dbReference type="GO" id="GO:0004789">
    <property type="term" value="F:thiamine-phosphate diphosphorylase activity"/>
    <property type="evidence" value="ECO:0007669"/>
    <property type="project" value="UniProtKB-UniRule"/>
</dbReference>
<comment type="catalytic activity">
    <reaction evidence="8 9 10">
        <text>2-[(2R,5Z)-2-carboxy-4-methylthiazol-5(2H)-ylidene]ethyl phosphate + 4-amino-2-methyl-5-(diphosphooxymethyl)pyrimidine + 2 H(+) = thiamine phosphate + CO2 + diphosphate</text>
        <dbReference type="Rhea" id="RHEA:47844"/>
        <dbReference type="ChEBI" id="CHEBI:15378"/>
        <dbReference type="ChEBI" id="CHEBI:16526"/>
        <dbReference type="ChEBI" id="CHEBI:33019"/>
        <dbReference type="ChEBI" id="CHEBI:37575"/>
        <dbReference type="ChEBI" id="CHEBI:57841"/>
        <dbReference type="ChEBI" id="CHEBI:62899"/>
        <dbReference type="EC" id="2.5.1.3"/>
    </reaction>
</comment>
<evidence type="ECO:0000256" key="10">
    <source>
        <dbReference type="RuleBase" id="RU003826"/>
    </source>
</evidence>
<comment type="cofactor">
    <cofactor evidence="9">
        <name>Mg(2+)</name>
        <dbReference type="ChEBI" id="CHEBI:18420"/>
    </cofactor>
    <text evidence="9">Binds 1 Mg(2+) ion per subunit.</text>
</comment>
<name>A0A2W7K4Z5_9FLAO</name>
<reference evidence="13 14" key="1">
    <citation type="submission" date="2018-06" db="EMBL/GenBank/DDBJ databases">
        <title>Genomic Encyclopedia of Archaeal and Bacterial Type Strains, Phase II (KMG-II): from individual species to whole genera.</title>
        <authorList>
            <person name="Goeker M."/>
        </authorList>
    </citation>
    <scope>NUCLEOTIDE SEQUENCE [LARGE SCALE GENOMIC DNA]</scope>
    <source>
        <strain evidence="13 14">DSM 15361</strain>
    </source>
</reference>
<accession>A0A2W7K4Z5</accession>
<evidence type="ECO:0000259" key="12">
    <source>
        <dbReference type="Pfam" id="PF02581"/>
    </source>
</evidence>
<dbReference type="InterPro" id="IPR034291">
    <property type="entry name" value="TMP_synthase"/>
</dbReference>
<dbReference type="UniPathway" id="UPA00060">
    <property type="reaction ID" value="UER00141"/>
</dbReference>
<dbReference type="InterPro" id="IPR013785">
    <property type="entry name" value="Aldolase_TIM"/>
</dbReference>
<evidence type="ECO:0000256" key="5">
    <source>
        <dbReference type="ARBA" id="ARBA00022977"/>
    </source>
</evidence>
<organism evidence="13 14">
    <name type="scientific">Mesonia algae</name>
    <dbReference type="NCBI Taxonomy" id="213248"/>
    <lineage>
        <taxon>Bacteria</taxon>
        <taxon>Pseudomonadati</taxon>
        <taxon>Bacteroidota</taxon>
        <taxon>Flavobacteriia</taxon>
        <taxon>Flavobacteriales</taxon>
        <taxon>Flavobacteriaceae</taxon>
        <taxon>Mesonia</taxon>
    </lineage>
</organism>
<feature type="binding site" evidence="9">
    <location>
        <position position="163"/>
    </location>
    <ligand>
        <name>2-[(2R,5Z)-2-carboxy-4-methylthiazol-5(2H)-ylidene]ethyl phosphate</name>
        <dbReference type="ChEBI" id="CHEBI:62899"/>
    </ligand>
</feature>
<comment type="catalytic activity">
    <reaction evidence="6 9 10">
        <text>4-methyl-5-(2-phosphooxyethyl)-thiazole + 4-amino-2-methyl-5-(diphosphooxymethyl)pyrimidine + H(+) = thiamine phosphate + diphosphate</text>
        <dbReference type="Rhea" id="RHEA:22328"/>
        <dbReference type="ChEBI" id="CHEBI:15378"/>
        <dbReference type="ChEBI" id="CHEBI:33019"/>
        <dbReference type="ChEBI" id="CHEBI:37575"/>
        <dbReference type="ChEBI" id="CHEBI:57841"/>
        <dbReference type="ChEBI" id="CHEBI:58296"/>
        <dbReference type="EC" id="2.5.1.3"/>
    </reaction>
</comment>
<dbReference type="NCBIfam" id="TIGR00693">
    <property type="entry name" value="thiE"/>
    <property type="match status" value="1"/>
</dbReference>
<keyword evidence="14" id="KW-1185">Reference proteome</keyword>
<comment type="function">
    <text evidence="9">Condenses 4-methyl-5-(beta-hydroxyethyl)thiazole monophosphate (THZ-P) and 2-methyl-4-amino-5-hydroxymethyl pyrimidine pyrophosphate (HMP-PP) to form thiamine monophosphate (TMP).</text>
</comment>
<evidence type="ECO:0000256" key="3">
    <source>
        <dbReference type="ARBA" id="ARBA00022723"/>
    </source>
</evidence>